<dbReference type="EMBL" id="DVLP01000009">
    <property type="protein sequence ID" value="HIT74002.1"/>
    <property type="molecule type" value="Genomic_DNA"/>
</dbReference>
<evidence type="ECO:0000313" key="5">
    <source>
        <dbReference type="EMBL" id="HIT74002.1"/>
    </source>
</evidence>
<dbReference type="SUPFAM" id="SSF56300">
    <property type="entry name" value="Metallo-dependent phosphatases"/>
    <property type="match status" value="1"/>
</dbReference>
<feature type="domain" description="PhoD-like phosphatase metallophosphatase" evidence="3">
    <location>
        <begin position="182"/>
        <end position="516"/>
    </location>
</feature>
<comment type="caution">
    <text evidence="5">The sequence shown here is derived from an EMBL/GenBank/DDBJ whole genome shotgun (WGS) entry which is preliminary data.</text>
</comment>
<feature type="transmembrane region" description="Helical" evidence="2">
    <location>
        <begin position="42"/>
        <end position="63"/>
    </location>
</feature>
<dbReference type="AlphaFoldDB" id="A0A9D1GVJ9"/>
<dbReference type="Proteomes" id="UP000886842">
    <property type="component" value="Unassembled WGS sequence"/>
</dbReference>
<feature type="domain" description="Phospholipase D N-terminal" evidence="4">
    <location>
        <begin position="70"/>
        <end position="168"/>
    </location>
</feature>
<dbReference type="Gene3D" id="2.60.40.380">
    <property type="entry name" value="Purple acid phosphatase-like, N-terminal"/>
    <property type="match status" value="1"/>
</dbReference>
<feature type="compositionally biased region" description="Basic and acidic residues" evidence="1">
    <location>
        <begin position="8"/>
        <end position="19"/>
    </location>
</feature>
<protein>
    <submittedName>
        <fullName evidence="5">Alkaline phosphatase D family protein</fullName>
    </submittedName>
</protein>
<dbReference type="PANTHER" id="PTHR43606">
    <property type="entry name" value="PHOSPHATASE, PUTATIVE (AFU_ORTHOLOGUE AFUA_6G08710)-RELATED"/>
    <property type="match status" value="1"/>
</dbReference>
<sequence length="547" mass="60364">MRVPSPIIDDHDEHDHDPTPLRLVAPDLGANRARDRRLSRRIFIGAAIGGTAATGLTGVASAADPDPFTLGVASGDPSTDGMVLWTRLAVDPLAEDGLGGMGARRSTVRWQLSSDEDFATVLRSGTVATGPAQGHAVHIEVDGLKPDRWYYYRFRTGNHVSPTARTRTLPAADSTKPLHAIAVSCAHYESGWFTAYHHAAQEDPDLVFALGDYIYEGAGVEGRTRVHPGSTCVSLADYRRRYALYKAEVETQELHHVAPWVVTWDDHEVQDNWAGIHPKDGVPTDAFEARRTAAYQAYYENMPLRRRSKPNGASLDLYRRLSWGTTADLHILDTRQYRDLQVCHDGGKTWWFSDCPERDDPDRTMLGNAQTDWLLDGLASSQATWQVLAQGVFFSHRDISEGPTETLAADGWDGYRVNRNLVRDSWVEAGHTNATVLTGDVHAAFANEIKSDFDDPDSATVGVELIATSVGSGNDGYEENDSYQVVLDENPHIKWINGRRGYLSVEWTQDLLTARYMAVPYISTPGAPLELKRAYEIPAGDPGLNLA</sequence>
<keyword evidence="2" id="KW-1133">Transmembrane helix</keyword>
<dbReference type="Gene3D" id="3.60.21.70">
    <property type="entry name" value="PhoD-like phosphatase"/>
    <property type="match status" value="1"/>
</dbReference>
<reference evidence="5" key="1">
    <citation type="submission" date="2020-10" db="EMBL/GenBank/DDBJ databases">
        <authorList>
            <person name="Gilroy R."/>
        </authorList>
    </citation>
    <scope>NUCLEOTIDE SEQUENCE</scope>
    <source>
        <strain evidence="5">ChiGjej1B1-24693</strain>
    </source>
</reference>
<reference evidence="5" key="2">
    <citation type="journal article" date="2021" name="PeerJ">
        <title>Extensive microbial diversity within the chicken gut microbiome revealed by metagenomics and culture.</title>
        <authorList>
            <person name="Gilroy R."/>
            <person name="Ravi A."/>
            <person name="Getino M."/>
            <person name="Pursley I."/>
            <person name="Horton D.L."/>
            <person name="Alikhan N.F."/>
            <person name="Baker D."/>
            <person name="Gharbi K."/>
            <person name="Hall N."/>
            <person name="Watson M."/>
            <person name="Adriaenssens E.M."/>
            <person name="Foster-Nyarko E."/>
            <person name="Jarju S."/>
            <person name="Secka A."/>
            <person name="Antonio M."/>
            <person name="Oren A."/>
            <person name="Chaudhuri R.R."/>
            <person name="La Ragione R."/>
            <person name="Hildebrand F."/>
            <person name="Pallen M.J."/>
        </authorList>
    </citation>
    <scope>NUCLEOTIDE SEQUENCE</scope>
    <source>
        <strain evidence="5">ChiGjej1B1-24693</strain>
    </source>
</reference>
<dbReference type="InterPro" id="IPR018946">
    <property type="entry name" value="PhoD-like_MPP"/>
</dbReference>
<gene>
    <name evidence="5" type="ORF">IAA98_00275</name>
</gene>
<dbReference type="Pfam" id="PF09423">
    <property type="entry name" value="PhoD"/>
    <property type="match status" value="1"/>
</dbReference>
<keyword evidence="2" id="KW-0472">Membrane</keyword>
<evidence type="ECO:0000313" key="6">
    <source>
        <dbReference type="Proteomes" id="UP000886842"/>
    </source>
</evidence>
<proteinExistence type="predicted"/>
<evidence type="ECO:0000259" key="3">
    <source>
        <dbReference type="Pfam" id="PF09423"/>
    </source>
</evidence>
<dbReference type="InterPro" id="IPR032093">
    <property type="entry name" value="PhoD_N"/>
</dbReference>
<feature type="region of interest" description="Disordered" evidence="1">
    <location>
        <begin position="1"/>
        <end position="23"/>
    </location>
</feature>
<name>A0A9D1GVJ9_9ACTN</name>
<dbReference type="InterPro" id="IPR038607">
    <property type="entry name" value="PhoD-like_sf"/>
</dbReference>
<evidence type="ECO:0000256" key="1">
    <source>
        <dbReference type="SAM" id="MobiDB-lite"/>
    </source>
</evidence>
<dbReference type="InterPro" id="IPR029052">
    <property type="entry name" value="Metallo-depent_PP-like"/>
</dbReference>
<accession>A0A9D1GVJ9</accession>
<keyword evidence="2" id="KW-0812">Transmembrane</keyword>
<dbReference type="CDD" id="cd07389">
    <property type="entry name" value="MPP_PhoD"/>
    <property type="match status" value="1"/>
</dbReference>
<evidence type="ECO:0000256" key="2">
    <source>
        <dbReference type="SAM" id="Phobius"/>
    </source>
</evidence>
<dbReference type="InterPro" id="IPR052900">
    <property type="entry name" value="Phospholipid_Metab_Enz"/>
</dbReference>
<evidence type="ECO:0000259" key="4">
    <source>
        <dbReference type="Pfam" id="PF16655"/>
    </source>
</evidence>
<dbReference type="PANTHER" id="PTHR43606:SF2">
    <property type="entry name" value="ALKALINE PHOSPHATASE FAMILY PROTEIN (AFU_ORTHOLOGUE AFUA_5G03860)"/>
    <property type="match status" value="1"/>
</dbReference>
<organism evidence="5 6">
    <name type="scientific">Candidatus Avipropionibacterium avicola</name>
    <dbReference type="NCBI Taxonomy" id="2840701"/>
    <lineage>
        <taxon>Bacteria</taxon>
        <taxon>Bacillati</taxon>
        <taxon>Actinomycetota</taxon>
        <taxon>Actinomycetes</taxon>
        <taxon>Propionibacteriales</taxon>
        <taxon>Propionibacteriaceae</taxon>
        <taxon>Propionibacteriaceae incertae sedis</taxon>
        <taxon>Candidatus Avipropionibacterium</taxon>
    </lineage>
</organism>
<dbReference type="Pfam" id="PF16655">
    <property type="entry name" value="PhoD_N"/>
    <property type="match status" value="1"/>
</dbReference>